<protein>
    <submittedName>
        <fullName evidence="2">DNA-binding protein</fullName>
    </submittedName>
</protein>
<dbReference type="Pfam" id="PF05168">
    <property type="entry name" value="HEPN"/>
    <property type="match status" value="1"/>
</dbReference>
<evidence type="ECO:0000259" key="1">
    <source>
        <dbReference type="PROSITE" id="PS50910"/>
    </source>
</evidence>
<dbReference type="AlphaFoldDB" id="A0A178MI03"/>
<reference evidence="2 3" key="1">
    <citation type="submission" date="2016-04" db="EMBL/GenBank/DDBJ databases">
        <title>Chloroflexus islandicus sp. nov., a thermophilic filamentous anoxygenic phototrophic bacterium from geyser Strokkur (Iceland).</title>
        <authorList>
            <person name="Gaisin V.A."/>
            <person name="Kalashnikov A.M."/>
            <person name="Sukhacheva M.V."/>
            <person name="Grouzdev D.S."/>
            <person name="Ivanov T.M."/>
            <person name="Kuznetsov B."/>
            <person name="Gorlenko V.M."/>
        </authorList>
    </citation>
    <scope>NUCLEOTIDE SEQUENCE [LARGE SCALE GENOMIC DNA]</scope>
    <source>
        <strain evidence="3">isl-2</strain>
    </source>
</reference>
<evidence type="ECO:0000313" key="3">
    <source>
        <dbReference type="Proteomes" id="UP000078287"/>
    </source>
</evidence>
<keyword evidence="2" id="KW-0238">DNA-binding</keyword>
<gene>
    <name evidence="2" type="ORF">A6A03_08960</name>
</gene>
<dbReference type="OrthoDB" id="9808176at2"/>
<evidence type="ECO:0000313" key="2">
    <source>
        <dbReference type="EMBL" id="OAN47758.1"/>
    </source>
</evidence>
<proteinExistence type="predicted"/>
<feature type="domain" description="HEPN" evidence="1">
    <location>
        <begin position="8"/>
        <end position="117"/>
    </location>
</feature>
<dbReference type="InterPro" id="IPR007842">
    <property type="entry name" value="HEPN_dom"/>
</dbReference>
<keyword evidence="3" id="KW-1185">Reference proteome</keyword>
<dbReference type="SUPFAM" id="SSF81593">
    <property type="entry name" value="Nucleotidyltransferase substrate binding subunit/domain"/>
    <property type="match status" value="1"/>
</dbReference>
<dbReference type="PROSITE" id="PS50910">
    <property type="entry name" value="HEPN"/>
    <property type="match status" value="1"/>
</dbReference>
<accession>A0A178MI03</accession>
<sequence length="127" mass="14272">MSDPEQWLAFARDDVRIAQLAMREGLFNQVCFHCQQCVEKSLKALIVHQGLVPPRIHKLPDLLSQVHAAPLAAMATEIQLLDRFYTTTRYPGFTPDVSQSLPNQRDAEEALEIAQRVLAYVTDLVAA</sequence>
<dbReference type="GO" id="GO:0003677">
    <property type="term" value="F:DNA binding"/>
    <property type="evidence" value="ECO:0007669"/>
    <property type="project" value="UniProtKB-KW"/>
</dbReference>
<dbReference type="Proteomes" id="UP000078287">
    <property type="component" value="Unassembled WGS sequence"/>
</dbReference>
<name>A0A178MI03_9CHLR</name>
<comment type="caution">
    <text evidence="2">The sequence shown here is derived from an EMBL/GenBank/DDBJ whole genome shotgun (WGS) entry which is preliminary data.</text>
</comment>
<dbReference type="SMART" id="SM00748">
    <property type="entry name" value="HEPN"/>
    <property type="match status" value="1"/>
</dbReference>
<organism evidence="2 3">
    <name type="scientific">Chloroflexus islandicus</name>
    <dbReference type="NCBI Taxonomy" id="1707952"/>
    <lineage>
        <taxon>Bacteria</taxon>
        <taxon>Bacillati</taxon>
        <taxon>Chloroflexota</taxon>
        <taxon>Chloroflexia</taxon>
        <taxon>Chloroflexales</taxon>
        <taxon>Chloroflexineae</taxon>
        <taxon>Chloroflexaceae</taxon>
        <taxon>Chloroflexus</taxon>
    </lineage>
</organism>
<dbReference type="RefSeq" id="WP_066783332.1">
    <property type="nucleotide sequence ID" value="NZ_LWQS01000034.1"/>
</dbReference>
<dbReference type="STRING" id="1707952.A6A03_08960"/>
<dbReference type="Gene3D" id="1.20.120.330">
    <property type="entry name" value="Nucleotidyltransferases domain 2"/>
    <property type="match status" value="1"/>
</dbReference>
<dbReference type="EMBL" id="LWQS01000034">
    <property type="protein sequence ID" value="OAN47758.1"/>
    <property type="molecule type" value="Genomic_DNA"/>
</dbReference>